<evidence type="ECO:0000313" key="2">
    <source>
        <dbReference type="Proteomes" id="UP000007796"/>
    </source>
</evidence>
<name>F0XPG0_GROCL</name>
<protein>
    <submittedName>
        <fullName evidence="1">Uncharacterized protein</fullName>
    </submittedName>
</protein>
<dbReference type="eggNOG" id="ENOG502SBMP">
    <property type="taxonomic scope" value="Eukaryota"/>
</dbReference>
<keyword evidence="2" id="KW-1185">Reference proteome</keyword>
<dbReference type="Pfam" id="PF11720">
    <property type="entry name" value="Inhibitor_I78"/>
    <property type="match status" value="1"/>
</dbReference>
<dbReference type="InParanoid" id="F0XPG0"/>
<reference evidence="1 2" key="1">
    <citation type="journal article" date="2011" name="Proc. Natl. Acad. Sci. U.S.A.">
        <title>Genome and transcriptome analyses of the mountain pine beetle-fungal symbiont Grosmannia clavigera, a lodgepole pine pathogen.</title>
        <authorList>
            <person name="DiGuistini S."/>
            <person name="Wang Y."/>
            <person name="Liao N.Y."/>
            <person name="Taylor G."/>
            <person name="Tanguay P."/>
            <person name="Feau N."/>
            <person name="Henrissat B."/>
            <person name="Chan S.K."/>
            <person name="Hesse-Orce U."/>
            <person name="Alamouti S.M."/>
            <person name="Tsui C.K.M."/>
            <person name="Docking R.T."/>
            <person name="Levasseur A."/>
            <person name="Haridas S."/>
            <person name="Robertson G."/>
            <person name="Birol I."/>
            <person name="Holt R.A."/>
            <person name="Marra M.A."/>
            <person name="Hamelin R.C."/>
            <person name="Hirst M."/>
            <person name="Jones S.J.M."/>
            <person name="Bohlmann J."/>
            <person name="Breuil C."/>
        </authorList>
    </citation>
    <scope>NUCLEOTIDE SEQUENCE [LARGE SCALE GENOMIC DNA]</scope>
    <source>
        <strain evidence="2">kw1407 / UAMH 11150</strain>
    </source>
</reference>
<proteinExistence type="predicted"/>
<dbReference type="Gene3D" id="3.30.10.10">
    <property type="entry name" value="Trypsin Inhibitor V, subunit A"/>
    <property type="match status" value="1"/>
</dbReference>
<dbReference type="Proteomes" id="UP000007796">
    <property type="component" value="Unassembled WGS sequence"/>
</dbReference>
<dbReference type="InterPro" id="IPR021719">
    <property type="entry name" value="Prot_inh_I78"/>
</dbReference>
<sequence length="83" mass="8981">MPLIVPGVTANNLGDGETQEWLQKLAGKTLTDGSSSETAFSKQDLPKQARIVQPGQILSKDHEPKRLNVILAQDGTVENVYHG</sequence>
<dbReference type="GeneID" id="25981268"/>
<dbReference type="HOGENOM" id="CLU_162852_1_1_1"/>
<dbReference type="RefSeq" id="XP_014170176.1">
    <property type="nucleotide sequence ID" value="XM_014314701.1"/>
</dbReference>
<dbReference type="PANTHER" id="PTHR39600">
    <property type="entry name" value="PEPTIDASE INHIBITOR I78 FAMILY PROTEIN"/>
    <property type="match status" value="1"/>
</dbReference>
<dbReference type="EMBL" id="GL629801">
    <property type="protein sequence ID" value="EFX00694.1"/>
    <property type="molecule type" value="Genomic_DNA"/>
</dbReference>
<dbReference type="AlphaFoldDB" id="F0XPG0"/>
<dbReference type="OrthoDB" id="10013825at2759"/>
<evidence type="ECO:0000313" key="1">
    <source>
        <dbReference type="EMBL" id="EFX00694.1"/>
    </source>
</evidence>
<dbReference type="PANTHER" id="PTHR39600:SF1">
    <property type="entry name" value="PEPTIDASE INHIBITOR I78 FAMILY PROTEIN"/>
    <property type="match status" value="1"/>
</dbReference>
<gene>
    <name evidence="1" type="ORF">CMQ_7696</name>
</gene>
<dbReference type="STRING" id="655863.F0XPG0"/>
<accession>F0XPG0</accession>
<organism evidence="2">
    <name type="scientific">Grosmannia clavigera (strain kw1407 / UAMH 11150)</name>
    <name type="common">Blue stain fungus</name>
    <name type="synonym">Graphiocladiella clavigera</name>
    <dbReference type="NCBI Taxonomy" id="655863"/>
    <lineage>
        <taxon>Eukaryota</taxon>
        <taxon>Fungi</taxon>
        <taxon>Dikarya</taxon>
        <taxon>Ascomycota</taxon>
        <taxon>Pezizomycotina</taxon>
        <taxon>Sordariomycetes</taxon>
        <taxon>Sordariomycetidae</taxon>
        <taxon>Ophiostomatales</taxon>
        <taxon>Ophiostomataceae</taxon>
        <taxon>Leptographium</taxon>
    </lineage>
</organism>